<evidence type="ECO:0000313" key="2">
    <source>
        <dbReference type="EMBL" id="GEK21163.1"/>
    </source>
</evidence>
<dbReference type="InterPro" id="IPR023210">
    <property type="entry name" value="NADP_OxRdtase_dom"/>
</dbReference>
<keyword evidence="3" id="KW-1185">Reference proteome</keyword>
<dbReference type="AlphaFoldDB" id="A0A510V2P9"/>
<name>A0A510V2P9_9CELL</name>
<gene>
    <name evidence="2" type="ORF">CXY01_16830</name>
</gene>
<dbReference type="PANTHER" id="PTHR43364:SF18">
    <property type="entry name" value="OXIDOREDUCTASE"/>
    <property type="match status" value="1"/>
</dbReference>
<reference evidence="2 3" key="1">
    <citation type="submission" date="2019-07" db="EMBL/GenBank/DDBJ databases">
        <title>Whole genome shotgun sequence of Cellulomonas xylanilytica NBRC 101102.</title>
        <authorList>
            <person name="Hosoyama A."/>
            <person name="Uohara A."/>
            <person name="Ohji S."/>
            <person name="Ichikawa N."/>
        </authorList>
    </citation>
    <scope>NUCLEOTIDE SEQUENCE [LARGE SCALE GENOMIC DNA]</scope>
    <source>
        <strain evidence="2 3">NBRC 101102</strain>
    </source>
</reference>
<dbReference type="EMBL" id="BJUB01000004">
    <property type="protein sequence ID" value="GEK21163.1"/>
    <property type="molecule type" value="Genomic_DNA"/>
</dbReference>
<evidence type="ECO:0000313" key="3">
    <source>
        <dbReference type="Proteomes" id="UP000321118"/>
    </source>
</evidence>
<proteinExistence type="predicted"/>
<dbReference type="InterPro" id="IPR036812">
    <property type="entry name" value="NAD(P)_OxRdtase_dom_sf"/>
</dbReference>
<dbReference type="Proteomes" id="UP000321118">
    <property type="component" value="Unassembled WGS sequence"/>
</dbReference>
<feature type="domain" description="NADP-dependent oxidoreductase" evidence="1">
    <location>
        <begin position="29"/>
        <end position="322"/>
    </location>
</feature>
<protein>
    <submittedName>
        <fullName evidence="2">Oxidoreductase</fullName>
    </submittedName>
</protein>
<sequence>MLRQSHARRLVLRLMEQRHLGRTGLRVSRLGLGTMTWSRDTDAHDATEQLRDFTDAGGTLVDTSASYADGGAEELLGELLGDVVPRDEVTLCTKAGIRRTSSGGVVDASRGGLLASLDGSLRRLRTDHVDLWLVQTPDPRTPLDETVSALRLAVTSGRARYVGLANHAGWQVARAASLLEGEVGLTAVQAEYSLLQRGIEREVVPASVALGVGVLAWSPLGRGVLTGKYRRTIPADSRAASPHLAGFVEPYLARASATIVEAVATAASGLDRTPLEVALAWVQGRGVASAIVGARTATQLRASIAAQDLVLPDELRRALDEVSAPTLGYPERF</sequence>
<dbReference type="GO" id="GO:0005829">
    <property type="term" value="C:cytosol"/>
    <property type="evidence" value="ECO:0007669"/>
    <property type="project" value="TreeGrafter"/>
</dbReference>
<dbReference type="SUPFAM" id="SSF51430">
    <property type="entry name" value="NAD(P)-linked oxidoreductase"/>
    <property type="match status" value="1"/>
</dbReference>
<dbReference type="PANTHER" id="PTHR43364">
    <property type="entry name" value="NADH-SPECIFIC METHYLGLYOXAL REDUCTASE-RELATED"/>
    <property type="match status" value="1"/>
</dbReference>
<dbReference type="Pfam" id="PF00248">
    <property type="entry name" value="Aldo_ket_red"/>
    <property type="match status" value="1"/>
</dbReference>
<evidence type="ECO:0000259" key="1">
    <source>
        <dbReference type="Pfam" id="PF00248"/>
    </source>
</evidence>
<dbReference type="Gene3D" id="3.20.20.100">
    <property type="entry name" value="NADP-dependent oxidoreductase domain"/>
    <property type="match status" value="1"/>
</dbReference>
<organism evidence="2 3">
    <name type="scientific">Cellulomonas xylanilytica</name>
    <dbReference type="NCBI Taxonomy" id="233583"/>
    <lineage>
        <taxon>Bacteria</taxon>
        <taxon>Bacillati</taxon>
        <taxon>Actinomycetota</taxon>
        <taxon>Actinomycetes</taxon>
        <taxon>Micrococcales</taxon>
        <taxon>Cellulomonadaceae</taxon>
        <taxon>Cellulomonas</taxon>
    </lineage>
</organism>
<accession>A0A510V2P9</accession>
<dbReference type="InterPro" id="IPR050523">
    <property type="entry name" value="AKR_Detox_Biosynth"/>
</dbReference>
<comment type="caution">
    <text evidence="2">The sequence shown here is derived from an EMBL/GenBank/DDBJ whole genome shotgun (WGS) entry which is preliminary data.</text>
</comment>